<dbReference type="Proteomes" id="UP000184251">
    <property type="component" value="Unassembled WGS sequence"/>
</dbReference>
<name>A0A1M4YKM5_9FIRM</name>
<organism evidence="1 2">
    <name type="scientific">Alkalibacter saccharofermentans DSM 14828</name>
    <dbReference type="NCBI Taxonomy" id="1120975"/>
    <lineage>
        <taxon>Bacteria</taxon>
        <taxon>Bacillati</taxon>
        <taxon>Bacillota</taxon>
        <taxon>Clostridia</taxon>
        <taxon>Eubacteriales</taxon>
        <taxon>Eubacteriaceae</taxon>
        <taxon>Alkalibacter</taxon>
    </lineage>
</organism>
<dbReference type="AlphaFoldDB" id="A0A1M4YKM5"/>
<gene>
    <name evidence="1" type="ORF">SAMN02746064_01794</name>
</gene>
<sequence length="79" mass="9311">MFDSIISMISGKYDAFTIEEFENKIVYTLVSNDRSDFEHIKNRLKERVGKSICLNSLDRYEIEVIDELGFNKIVFKKLL</sequence>
<reference evidence="1 2" key="1">
    <citation type="submission" date="2016-11" db="EMBL/GenBank/DDBJ databases">
        <authorList>
            <person name="Jaros S."/>
            <person name="Januszkiewicz K."/>
            <person name="Wedrychowicz H."/>
        </authorList>
    </citation>
    <scope>NUCLEOTIDE SEQUENCE [LARGE SCALE GENOMIC DNA]</scope>
    <source>
        <strain evidence="1 2">DSM 14828</strain>
    </source>
</reference>
<protein>
    <submittedName>
        <fullName evidence="1">Uncharacterized protein</fullName>
    </submittedName>
</protein>
<proteinExistence type="predicted"/>
<evidence type="ECO:0000313" key="2">
    <source>
        <dbReference type="Proteomes" id="UP000184251"/>
    </source>
</evidence>
<evidence type="ECO:0000313" key="1">
    <source>
        <dbReference type="EMBL" id="SHF06301.1"/>
    </source>
</evidence>
<keyword evidence="2" id="KW-1185">Reference proteome</keyword>
<dbReference type="EMBL" id="FQTU01000013">
    <property type="protein sequence ID" value="SHF06301.1"/>
    <property type="molecule type" value="Genomic_DNA"/>
</dbReference>
<accession>A0A1M4YKM5</accession>
<dbReference type="RefSeq" id="WP_073271207.1">
    <property type="nucleotide sequence ID" value="NZ_FQTU01000013.1"/>
</dbReference>